<dbReference type="InterPro" id="IPR030217">
    <property type="entry name" value="NXF_fam"/>
</dbReference>
<dbReference type="STRING" id="1263082.A0A068S5L8"/>
<keyword evidence="4" id="KW-0509">mRNA transport</keyword>
<evidence type="ECO:0000259" key="7">
    <source>
        <dbReference type="PROSITE" id="PS50177"/>
    </source>
</evidence>
<evidence type="ECO:0000256" key="3">
    <source>
        <dbReference type="ARBA" id="ARBA00022448"/>
    </source>
</evidence>
<feature type="region of interest" description="Disordered" evidence="6">
    <location>
        <begin position="1"/>
        <end position="152"/>
    </location>
</feature>
<dbReference type="InterPro" id="IPR032710">
    <property type="entry name" value="NTF2-like_dom_sf"/>
</dbReference>
<dbReference type="Gene3D" id="3.10.450.50">
    <property type="match status" value="1"/>
</dbReference>
<dbReference type="PANTHER" id="PTHR10662">
    <property type="entry name" value="NUCLEAR RNA EXPORT FACTOR"/>
    <property type="match status" value="1"/>
</dbReference>
<keyword evidence="5" id="KW-0539">Nucleus</keyword>
<dbReference type="SUPFAM" id="SSF54427">
    <property type="entry name" value="NTF2-like"/>
    <property type="match status" value="1"/>
</dbReference>
<feature type="region of interest" description="Disordered" evidence="6">
    <location>
        <begin position="410"/>
        <end position="453"/>
    </location>
</feature>
<feature type="domain" description="NTF2" evidence="7">
    <location>
        <begin position="459"/>
        <end position="603"/>
    </location>
</feature>
<keyword evidence="9" id="KW-1185">Reference proteome</keyword>
<dbReference type="Pfam" id="PF22602">
    <property type="entry name" value="NXF_NTF2"/>
    <property type="match status" value="2"/>
</dbReference>
<organism evidence="8 9">
    <name type="scientific">Lichtheimia corymbifera JMRC:FSU:9682</name>
    <dbReference type="NCBI Taxonomy" id="1263082"/>
    <lineage>
        <taxon>Eukaryota</taxon>
        <taxon>Fungi</taxon>
        <taxon>Fungi incertae sedis</taxon>
        <taxon>Mucoromycota</taxon>
        <taxon>Mucoromycotina</taxon>
        <taxon>Mucoromycetes</taxon>
        <taxon>Mucorales</taxon>
        <taxon>Lichtheimiaceae</taxon>
        <taxon>Lichtheimia</taxon>
    </lineage>
</organism>
<evidence type="ECO:0000256" key="1">
    <source>
        <dbReference type="ARBA" id="ARBA00004123"/>
    </source>
</evidence>
<comment type="similarity">
    <text evidence="2">Belongs to the NXF family.</text>
</comment>
<dbReference type="Pfam" id="PF18444">
    <property type="entry name" value="RRM_9"/>
    <property type="match status" value="1"/>
</dbReference>
<feature type="compositionally biased region" description="Polar residues" evidence="6">
    <location>
        <begin position="422"/>
        <end position="431"/>
    </location>
</feature>
<dbReference type="AlphaFoldDB" id="A0A068S5L8"/>
<dbReference type="SUPFAM" id="SSF52058">
    <property type="entry name" value="L domain-like"/>
    <property type="match status" value="1"/>
</dbReference>
<dbReference type="GO" id="GO:0016973">
    <property type="term" value="P:poly(A)+ mRNA export from nucleus"/>
    <property type="evidence" value="ECO:0007669"/>
    <property type="project" value="TreeGrafter"/>
</dbReference>
<feature type="compositionally biased region" description="Low complexity" evidence="6">
    <location>
        <begin position="39"/>
        <end position="51"/>
    </location>
</feature>
<accession>A0A068S5L8</accession>
<dbReference type="VEuPathDB" id="FungiDB:LCOR_07556.1"/>
<proteinExistence type="inferred from homology"/>
<dbReference type="Proteomes" id="UP000027586">
    <property type="component" value="Unassembled WGS sequence"/>
</dbReference>
<dbReference type="PROSITE" id="PS50177">
    <property type="entry name" value="NTF2_DOMAIN"/>
    <property type="match status" value="1"/>
</dbReference>
<evidence type="ECO:0000313" key="8">
    <source>
        <dbReference type="EMBL" id="CDH56521.1"/>
    </source>
</evidence>
<dbReference type="GO" id="GO:0005634">
    <property type="term" value="C:nucleus"/>
    <property type="evidence" value="ECO:0007669"/>
    <property type="project" value="UniProtKB-SubCell"/>
</dbReference>
<sequence length="616" mass="67142">MSWRGRGQSRGNRGGNRGGFQQRNDFDDSFLGGGGGGSSNSSSSSVLSRLGPMNGGGGGHQDRFSDNFRSNGPRGGGGGGGGNRSFDNSRQYNDRQYDDRNYNNDRRYNDGGGNFNSRGGGRGGFRSDNQRPQQQQSFNRGRGRGGGGGRRQYTRKFVDEDIEMGQSINIPPGAIVVSITGHPEGTDEKLLGFLQRKVRVPWEARSYQSSGGTMYIEVGTEEEANGVCRCNNYQFYGVDLKIRREDEGGNGPRSTQPRRGGGGGASAALQEFLQERWDPQNGFLSLDELPQTKHGIGLVISKLLSAANDLYGDNVITISFARNGLWSLKPIQSLPDIFPRIQNLSVQDNDIAEFRSLDAFAKKNLPNLTELLLMGNPIQTNNPWERYQSEVLQRFPNIAMLDMQPVGNAPPPQQGMSPSSSTGFAPTNISTPPQPGAGLPMGTPQIQGSFYDGENSRQATEDFLTKFFPLFDSNRQALVDLYDPQAGFSIGVSSMAAKGSWGQLPRLTMGNENIIKRMLTLPPTIHGLSRPENFVMDAWQTQGSQTHPVILFLTVHGEFNEATGAKGAQYSFDRAMLVAPAIAGSRAQLAGWQYVILSDSLMVRDYTGNMGFRPTA</sequence>
<feature type="compositionally biased region" description="Gly residues" evidence="6">
    <location>
        <begin position="73"/>
        <end position="83"/>
    </location>
</feature>
<evidence type="ECO:0000256" key="2">
    <source>
        <dbReference type="ARBA" id="ARBA00009285"/>
    </source>
</evidence>
<feature type="region of interest" description="Disordered" evidence="6">
    <location>
        <begin position="244"/>
        <end position="265"/>
    </location>
</feature>
<keyword evidence="3" id="KW-0813">Transport</keyword>
<evidence type="ECO:0000256" key="6">
    <source>
        <dbReference type="SAM" id="MobiDB-lite"/>
    </source>
</evidence>
<evidence type="ECO:0000256" key="5">
    <source>
        <dbReference type="ARBA" id="ARBA00023242"/>
    </source>
</evidence>
<feature type="compositionally biased region" description="Basic and acidic residues" evidence="6">
    <location>
        <begin position="92"/>
        <end position="109"/>
    </location>
</feature>
<dbReference type="InterPro" id="IPR040736">
    <property type="entry name" value="Mex67_RRM"/>
</dbReference>
<comment type="subcellular location">
    <subcellularLocation>
        <location evidence="1">Nucleus</location>
    </subcellularLocation>
</comment>
<evidence type="ECO:0000313" key="9">
    <source>
        <dbReference type="Proteomes" id="UP000027586"/>
    </source>
</evidence>
<protein>
    <recommendedName>
        <fullName evidence="7">NTF2 domain-containing protein</fullName>
    </recommendedName>
</protein>
<name>A0A068S5L8_9FUNG</name>
<dbReference type="GO" id="GO:0003723">
    <property type="term" value="F:RNA binding"/>
    <property type="evidence" value="ECO:0007669"/>
    <property type="project" value="TreeGrafter"/>
</dbReference>
<feature type="compositionally biased region" description="Polar residues" evidence="6">
    <location>
        <begin position="130"/>
        <end position="139"/>
    </location>
</feature>
<gene>
    <name evidence="8" type="ORF">LCOR_07556.1</name>
</gene>
<dbReference type="PANTHER" id="PTHR10662:SF22">
    <property type="entry name" value="NUCLEAR RNA EXPORT FACTOR 1"/>
    <property type="match status" value="1"/>
</dbReference>
<evidence type="ECO:0000256" key="4">
    <source>
        <dbReference type="ARBA" id="ARBA00022816"/>
    </source>
</evidence>
<comment type="caution">
    <text evidence="8">The sequence shown here is derived from an EMBL/GenBank/DDBJ whole genome shotgun (WGS) entry which is preliminary data.</text>
</comment>
<feature type="compositionally biased region" description="Low complexity" evidence="6">
    <location>
        <begin position="1"/>
        <end position="11"/>
    </location>
</feature>
<dbReference type="EMBL" id="CBTN010000038">
    <property type="protein sequence ID" value="CDH56521.1"/>
    <property type="molecule type" value="Genomic_DNA"/>
</dbReference>
<dbReference type="OrthoDB" id="25872at2759"/>
<dbReference type="Gene3D" id="3.80.10.10">
    <property type="entry name" value="Ribonuclease Inhibitor"/>
    <property type="match status" value="1"/>
</dbReference>
<reference evidence="8" key="1">
    <citation type="submission" date="2013-08" db="EMBL/GenBank/DDBJ databases">
        <title>Gene expansion shapes genome architecture in the human pathogen Lichtheimia corymbifera: an evolutionary genomics analysis in the ancient terrestrial Mucorales (Mucoromycotina).</title>
        <authorList>
            <person name="Schwartze V.U."/>
            <person name="Winter S."/>
            <person name="Shelest E."/>
            <person name="Marcet-Houben M."/>
            <person name="Horn F."/>
            <person name="Wehner S."/>
            <person name="Hoffmann K."/>
            <person name="Riege K."/>
            <person name="Sammeth M."/>
            <person name="Nowrousian M."/>
            <person name="Valiante V."/>
            <person name="Linde J."/>
            <person name="Jacobsen I.D."/>
            <person name="Marz M."/>
            <person name="Brakhage A.A."/>
            <person name="Gabaldon T."/>
            <person name="Bocker S."/>
            <person name="Voigt K."/>
        </authorList>
    </citation>
    <scope>NUCLEOTIDE SEQUENCE [LARGE SCALE GENOMIC DNA]</scope>
    <source>
        <strain evidence="8">FSU 9682</strain>
    </source>
</reference>
<dbReference type="InterPro" id="IPR002075">
    <property type="entry name" value="NTF2_dom"/>
</dbReference>
<dbReference type="InterPro" id="IPR018222">
    <property type="entry name" value="Nuclear_transport_factor_2_euk"/>
</dbReference>
<dbReference type="InterPro" id="IPR032675">
    <property type="entry name" value="LRR_dom_sf"/>
</dbReference>
<feature type="compositionally biased region" description="Gly residues" evidence="6">
    <location>
        <begin position="110"/>
        <end position="124"/>
    </location>
</feature>